<sequence>MNKQEINRLNIKANALLELAQGMDRKIERLELDIKQLKDFEWYVESRTKQMEICKAGSKRLWNSYLMVLTQIKMIS</sequence>
<protein>
    <submittedName>
        <fullName evidence="2">Uncharacterized protein</fullName>
    </submittedName>
</protein>
<evidence type="ECO:0000313" key="2">
    <source>
        <dbReference type="EMBL" id="CAB4154240.1"/>
    </source>
</evidence>
<gene>
    <name evidence="2" type="ORF">UFOVP633_38</name>
</gene>
<feature type="coiled-coil region" evidence="1">
    <location>
        <begin position="13"/>
        <end position="40"/>
    </location>
</feature>
<name>A0A6J5N410_9CAUD</name>
<keyword evidence="1" id="KW-0175">Coiled coil</keyword>
<evidence type="ECO:0000256" key="1">
    <source>
        <dbReference type="SAM" id="Coils"/>
    </source>
</evidence>
<dbReference type="EMBL" id="LR796610">
    <property type="protein sequence ID" value="CAB4154240.1"/>
    <property type="molecule type" value="Genomic_DNA"/>
</dbReference>
<organism evidence="2">
    <name type="scientific">uncultured Caudovirales phage</name>
    <dbReference type="NCBI Taxonomy" id="2100421"/>
    <lineage>
        <taxon>Viruses</taxon>
        <taxon>Duplodnaviria</taxon>
        <taxon>Heunggongvirae</taxon>
        <taxon>Uroviricota</taxon>
        <taxon>Caudoviricetes</taxon>
        <taxon>Peduoviridae</taxon>
        <taxon>Maltschvirus</taxon>
        <taxon>Maltschvirus maltsch</taxon>
    </lineage>
</organism>
<proteinExistence type="predicted"/>
<accession>A0A6J5N410</accession>
<reference evidence="2" key="1">
    <citation type="submission" date="2020-04" db="EMBL/GenBank/DDBJ databases">
        <authorList>
            <person name="Chiriac C."/>
            <person name="Salcher M."/>
            <person name="Ghai R."/>
            <person name="Kavagutti S V."/>
        </authorList>
    </citation>
    <scope>NUCLEOTIDE SEQUENCE</scope>
</reference>